<dbReference type="NCBIfam" id="TIGR01444">
    <property type="entry name" value="fkbM_fam"/>
    <property type="match status" value="1"/>
</dbReference>
<sequence length="367" mass="42206">MTIKNQIYWLALMGPYIQKIVKNKFSLILAIIFQRDIAVKFNNGDVLQIKSTQYYHLLCILGALTYATAYSINSKSVIEIQNDLMNKFTIQFESLSIEDGNLLELLYWGPKYGANFISNDEKISNFRDKTFRVYTIDNKKIIENREGIKFFLRYIQTNNTITETFIRNLHHVNSKIDFRNKIVIDAGSECGDTPLYFASKGATVYAFEPIKEHFEAMTKNLSLNEKLAELIIPINAAVGKDELLTFYRDNSTDIGTSASFVYNKHGPNARKSQVQGMSLSTILKKYNIEKVDLLKMDCKGCEFFIPDDSLKYVDRIKIEYVARGKYKIENLLKQLKDSGFNCTMYRDSDSKNSSNIAGYLYGTRIEE</sequence>
<dbReference type="AlphaFoldDB" id="A0A381ZJ14"/>
<organism evidence="2">
    <name type="scientific">marine metagenome</name>
    <dbReference type="NCBI Taxonomy" id="408172"/>
    <lineage>
        <taxon>unclassified sequences</taxon>
        <taxon>metagenomes</taxon>
        <taxon>ecological metagenomes</taxon>
    </lineage>
</organism>
<dbReference type="InterPro" id="IPR006342">
    <property type="entry name" value="FkbM_mtfrase"/>
</dbReference>
<dbReference type="Gene3D" id="3.40.50.150">
    <property type="entry name" value="Vaccinia Virus protein VP39"/>
    <property type="match status" value="1"/>
</dbReference>
<evidence type="ECO:0000259" key="1">
    <source>
        <dbReference type="Pfam" id="PF05050"/>
    </source>
</evidence>
<proteinExistence type="predicted"/>
<dbReference type="SUPFAM" id="SSF53335">
    <property type="entry name" value="S-adenosyl-L-methionine-dependent methyltransferases"/>
    <property type="match status" value="1"/>
</dbReference>
<dbReference type="PANTHER" id="PTHR34203:SF15">
    <property type="entry name" value="SLL1173 PROTEIN"/>
    <property type="match status" value="1"/>
</dbReference>
<evidence type="ECO:0000313" key="2">
    <source>
        <dbReference type="EMBL" id="SVA89124.1"/>
    </source>
</evidence>
<name>A0A381ZJ14_9ZZZZ</name>
<feature type="domain" description="Methyltransferase FkbM" evidence="1">
    <location>
        <begin position="187"/>
        <end position="305"/>
    </location>
</feature>
<accession>A0A381ZJ14</accession>
<dbReference type="EMBL" id="UINC01021485">
    <property type="protein sequence ID" value="SVA89124.1"/>
    <property type="molecule type" value="Genomic_DNA"/>
</dbReference>
<dbReference type="InterPro" id="IPR029063">
    <property type="entry name" value="SAM-dependent_MTases_sf"/>
</dbReference>
<dbReference type="PANTHER" id="PTHR34203">
    <property type="entry name" value="METHYLTRANSFERASE, FKBM FAMILY PROTEIN"/>
    <property type="match status" value="1"/>
</dbReference>
<gene>
    <name evidence="2" type="ORF">METZ01_LOCUS141978</name>
</gene>
<reference evidence="2" key="1">
    <citation type="submission" date="2018-05" db="EMBL/GenBank/DDBJ databases">
        <authorList>
            <person name="Lanie J.A."/>
            <person name="Ng W.-L."/>
            <person name="Kazmierczak K.M."/>
            <person name="Andrzejewski T.M."/>
            <person name="Davidsen T.M."/>
            <person name="Wayne K.J."/>
            <person name="Tettelin H."/>
            <person name="Glass J.I."/>
            <person name="Rusch D."/>
            <person name="Podicherti R."/>
            <person name="Tsui H.-C.T."/>
            <person name="Winkler M.E."/>
        </authorList>
    </citation>
    <scope>NUCLEOTIDE SEQUENCE</scope>
</reference>
<protein>
    <recommendedName>
        <fullName evidence="1">Methyltransferase FkbM domain-containing protein</fullName>
    </recommendedName>
</protein>
<dbReference type="InterPro" id="IPR052514">
    <property type="entry name" value="SAM-dependent_MTase"/>
</dbReference>
<dbReference type="Pfam" id="PF05050">
    <property type="entry name" value="Methyltransf_21"/>
    <property type="match status" value="1"/>
</dbReference>